<dbReference type="GO" id="GO:0003700">
    <property type="term" value="F:DNA-binding transcription factor activity"/>
    <property type="evidence" value="ECO:0007669"/>
    <property type="project" value="InterPro"/>
</dbReference>
<evidence type="ECO:0000259" key="5">
    <source>
        <dbReference type="PROSITE" id="PS01124"/>
    </source>
</evidence>
<dbReference type="GO" id="GO:0043565">
    <property type="term" value="F:sequence-specific DNA binding"/>
    <property type="evidence" value="ECO:0007669"/>
    <property type="project" value="InterPro"/>
</dbReference>
<proteinExistence type="predicted"/>
<evidence type="ECO:0000256" key="3">
    <source>
        <dbReference type="ARBA" id="ARBA00023125"/>
    </source>
</evidence>
<comment type="caution">
    <text evidence="6">The sequence shown here is derived from an EMBL/GenBank/DDBJ whole genome shotgun (WGS) entry which is preliminary data.</text>
</comment>
<evidence type="ECO:0000313" key="7">
    <source>
        <dbReference type="Proteomes" id="UP000324738"/>
    </source>
</evidence>
<evidence type="ECO:0000313" key="6">
    <source>
        <dbReference type="EMBL" id="KAA0969520.1"/>
    </source>
</evidence>
<keyword evidence="2" id="KW-0805">Transcription regulation</keyword>
<keyword evidence="4" id="KW-0804">Transcription</keyword>
<dbReference type="FunFam" id="1.10.10.60:FF:000132">
    <property type="entry name" value="AraC family transcriptional regulator"/>
    <property type="match status" value="1"/>
</dbReference>
<evidence type="ECO:0000256" key="4">
    <source>
        <dbReference type="ARBA" id="ARBA00023163"/>
    </source>
</evidence>
<feature type="domain" description="HTH araC/xylS-type" evidence="5">
    <location>
        <begin position="171"/>
        <end position="268"/>
    </location>
</feature>
<reference evidence="6 7" key="1">
    <citation type="submission" date="2019-08" db="EMBL/GenBank/DDBJ databases">
        <title>Aureimonas fodiniaquatilis sp. nov., isolated from a coal mine wastewater.</title>
        <authorList>
            <person name="Kim W."/>
        </authorList>
    </citation>
    <scope>NUCLEOTIDE SEQUENCE [LARGE SCALE GENOMIC DNA]</scope>
    <source>
        <strain evidence="6 7">CAU 1482</strain>
    </source>
</reference>
<dbReference type="Pfam" id="PF12833">
    <property type="entry name" value="HTH_18"/>
    <property type="match status" value="1"/>
</dbReference>
<dbReference type="AlphaFoldDB" id="A0A5B0DV86"/>
<dbReference type="RefSeq" id="WP_149300805.1">
    <property type="nucleotide sequence ID" value="NZ_VTWH01000003.1"/>
</dbReference>
<dbReference type="InterPro" id="IPR003313">
    <property type="entry name" value="AraC-bd"/>
</dbReference>
<evidence type="ECO:0000256" key="1">
    <source>
        <dbReference type="ARBA" id="ARBA00022491"/>
    </source>
</evidence>
<dbReference type="PANTHER" id="PTHR11019:SF159">
    <property type="entry name" value="TRANSCRIPTIONAL REGULATOR-RELATED"/>
    <property type="match status" value="1"/>
</dbReference>
<dbReference type="Proteomes" id="UP000324738">
    <property type="component" value="Unassembled WGS sequence"/>
</dbReference>
<dbReference type="InterPro" id="IPR018060">
    <property type="entry name" value="HTH_AraC"/>
</dbReference>
<name>A0A5B0DV86_9HYPH</name>
<dbReference type="Gene3D" id="1.10.10.60">
    <property type="entry name" value="Homeodomain-like"/>
    <property type="match status" value="2"/>
</dbReference>
<keyword evidence="3" id="KW-0238">DNA-binding</keyword>
<organism evidence="6 7">
    <name type="scientific">Aureimonas fodinaquatilis</name>
    <dbReference type="NCBI Taxonomy" id="2565783"/>
    <lineage>
        <taxon>Bacteria</taxon>
        <taxon>Pseudomonadati</taxon>
        <taxon>Pseudomonadota</taxon>
        <taxon>Alphaproteobacteria</taxon>
        <taxon>Hyphomicrobiales</taxon>
        <taxon>Aurantimonadaceae</taxon>
        <taxon>Aureimonas</taxon>
    </lineage>
</organism>
<dbReference type="InterPro" id="IPR011051">
    <property type="entry name" value="RmlC_Cupin_sf"/>
</dbReference>
<dbReference type="SMART" id="SM00342">
    <property type="entry name" value="HTH_ARAC"/>
    <property type="match status" value="1"/>
</dbReference>
<dbReference type="SUPFAM" id="SSF46689">
    <property type="entry name" value="Homeodomain-like"/>
    <property type="match status" value="2"/>
</dbReference>
<accession>A0A5B0DV86</accession>
<dbReference type="PROSITE" id="PS01124">
    <property type="entry name" value="HTH_ARAC_FAMILY_2"/>
    <property type="match status" value="1"/>
</dbReference>
<gene>
    <name evidence="6" type="ORF">FPY71_13370</name>
</gene>
<protein>
    <submittedName>
        <fullName evidence="6">AraC family transcriptional regulator</fullName>
    </submittedName>
</protein>
<dbReference type="InterPro" id="IPR009057">
    <property type="entry name" value="Homeodomain-like_sf"/>
</dbReference>
<dbReference type="PANTHER" id="PTHR11019">
    <property type="entry name" value="HTH-TYPE TRANSCRIPTIONAL REGULATOR NIMR"/>
    <property type="match status" value="1"/>
</dbReference>
<dbReference type="InterPro" id="IPR014710">
    <property type="entry name" value="RmlC-like_jellyroll"/>
</dbReference>
<dbReference type="Gene3D" id="2.60.120.10">
    <property type="entry name" value="Jelly Rolls"/>
    <property type="match status" value="1"/>
</dbReference>
<keyword evidence="7" id="KW-1185">Reference proteome</keyword>
<dbReference type="EMBL" id="VTWH01000003">
    <property type="protein sequence ID" value="KAA0969520.1"/>
    <property type="molecule type" value="Genomic_DNA"/>
</dbReference>
<evidence type="ECO:0000256" key="2">
    <source>
        <dbReference type="ARBA" id="ARBA00023015"/>
    </source>
</evidence>
<dbReference type="OrthoDB" id="9804543at2"/>
<keyword evidence="1" id="KW-0678">Repressor</keyword>
<dbReference type="CDD" id="cd06124">
    <property type="entry name" value="cupin_NimR-like_N"/>
    <property type="match status" value="1"/>
</dbReference>
<dbReference type="SUPFAM" id="SSF51182">
    <property type="entry name" value="RmlC-like cupins"/>
    <property type="match status" value="1"/>
</dbReference>
<sequence length="269" mass="29873">MPTDVADTTIFEPSGTAFIRDPLRPILTYRRILPAGRSVRPHSHARSQLLWSMRGVLRLISGASVWVVPPSHAVWVPGGLAHQVATETEVEFLNLYVDPSRPLRAGSSAEACTVLMLTPLARELIRRLAESDTRQPFDGRLMRLVDVIADEIEDLADARLSLPGGRDARLIRVTRLLVEFPNSHRSLTEFAALAGASPRTLERLFRSETGLTFRQWRSRARLLASVDALNRGQSSAAIAWSLGYRSPSAFIAAFREHFGTTPQRFLLGD</sequence>
<dbReference type="Pfam" id="PF02311">
    <property type="entry name" value="AraC_binding"/>
    <property type="match status" value="1"/>
</dbReference>